<feature type="compositionally biased region" description="Low complexity" evidence="2">
    <location>
        <begin position="1438"/>
        <end position="1451"/>
    </location>
</feature>
<feature type="region of interest" description="Disordered" evidence="2">
    <location>
        <begin position="1"/>
        <end position="141"/>
    </location>
</feature>
<feature type="compositionally biased region" description="Basic residues" evidence="2">
    <location>
        <begin position="2507"/>
        <end position="2521"/>
    </location>
</feature>
<feature type="compositionally biased region" description="Basic residues" evidence="2">
    <location>
        <begin position="668"/>
        <end position="690"/>
    </location>
</feature>
<reference evidence="5" key="1">
    <citation type="submission" date="2025-08" db="UniProtKB">
        <authorList>
            <consortium name="RefSeq"/>
        </authorList>
    </citation>
    <scope>IDENTIFICATION</scope>
</reference>
<feature type="compositionally biased region" description="Low complexity" evidence="2">
    <location>
        <begin position="2522"/>
        <end position="2533"/>
    </location>
</feature>
<evidence type="ECO:0000259" key="3">
    <source>
        <dbReference type="PROSITE" id="PS00028"/>
    </source>
</evidence>
<feature type="compositionally biased region" description="Polar residues" evidence="2">
    <location>
        <begin position="2443"/>
        <end position="2470"/>
    </location>
</feature>
<dbReference type="InterPro" id="IPR003604">
    <property type="entry name" value="Matrin/U1-like-C_Znf_C2H2"/>
</dbReference>
<evidence type="ECO:0000256" key="2">
    <source>
        <dbReference type="SAM" id="MobiDB-lite"/>
    </source>
</evidence>
<feature type="compositionally biased region" description="Polar residues" evidence="2">
    <location>
        <begin position="1241"/>
        <end position="1263"/>
    </location>
</feature>
<dbReference type="Proteomes" id="UP000694888">
    <property type="component" value="Unplaced"/>
</dbReference>
<feature type="compositionally biased region" description="Gly residues" evidence="2">
    <location>
        <begin position="2172"/>
        <end position="2182"/>
    </location>
</feature>
<feature type="region of interest" description="Disordered" evidence="2">
    <location>
        <begin position="2433"/>
        <end position="2585"/>
    </location>
</feature>
<feature type="coiled-coil region" evidence="1">
    <location>
        <begin position="1706"/>
        <end position="1733"/>
    </location>
</feature>
<sequence>MSDHYYKRRPKSNKPSSYEDNLTRGSEGRYYARHHTYKDSRSFSRKSYADDPYYTRRPRPRPDDEDQVQVQIQASSRCVSSRSHSGDRSSDDYYAYRETKRVRNYDDSSGSQRHRRSYTDKGESRRSPRRESKLSSGPSDLNIDALLQNDRVKNVLLAGISKAAAKLNETSRSRSPETVAYHSKSSKSPSQVLTKEEDVERAIIFQKGSTYGSGKIHKQIDSSSAISSIKKALNLFSDKTQSSRAQSDKTGSGKSQASDSSVVNDDGIALGNSPDKGLTNKRAVGPYDEVQEQLYAQWQQSLKPNPGSSKLREREKSSNFADKVTLPKSKRLPHEVEKKEKGAGFDYAVNDILQAVGFNADLSRRVQELARKKNQEEDNSKRKILGKLTSLLHRDEDERWSKDTADALRRHEDSSDTEEAIAETRRSISRDDQVTRHRDVHGDSPPAQSRSGYEKLLDDLENRISGQLQGNIKEEYHYPEEQESGMTIPLLVAKLRKKYESNAPGDKFDVHALAKAIKAEKVYAASKYGHSEDLNAPQGTAVRSDEFSYDSKYPPFKDDTSPVRIFKKRTISRSSYRKREEYLLDEASRHEDEMRPSGPKMKRVVSPNEDRLGSFRQAAAPHYQNLERDSEVTRRDISPGQSRITRGRQSRSSDSSSICSSDRERSRPLKRRRLRSRDRRRSRSPWKRRSRTPDRRMLYHPYSSKWRSRSRDSQPRQDDWQYSRDERSRSSSRQRSPPPRRLQIHKKSSAADHVIETDLEKAADKGEVLYLKEPQKKTGDPNIIEISGSSGGKVLYDYIDAGEHWCSPCRFVYDDMQQYLKHCHGDKHLKNIELLRRPWNEGNIPDQSATLNVGLAKERIKGMEMLCPVIGFYCTLCRQHCADFGATEKHMKSAVHNSNYTEFTRKYPNYEDQLLVEKTKVLEERKAKRVSAPGPVTTMEQGCQIIYLSESEDVTVVDMDLQENDSGEIMKVEVPTTSEQAAPSVSTKLDAVISKTHSPAVTAEQQALEDEEIKKNIVMSWEMYSDEEVMQDKSPIDRSNRDTLLADVLCFGVDEFRRLQREDQTLAQNFLKAQKGHTITVENIRVFFQTFDNVLFYCLQKNAIFKFSLVVPQESRLRVLDFYHCPASSGSTHDDPTHLSVKETIRKINENFYWPSLPKSVRTHCAKCVLCQELEPEALAEDDSEPNDSSVTVEKAAGDSSYTVEDCGDNEKTVTLSEVKTDDEQGQSSLSTEVKVDEKQSQPSTSFEIQADNRSGQPCASSENKVDDKKGQSLTSSEVKVVDKQSQPSTSSEMKDDDNQGRTSPSSEACGRNKQDQVSGSSGVEIDDEQAQPSSLDILDNNGLSNEPPAGMKDLSSKMQEGDTEIKKQEKSESDRNMDGLAIKVGEDVEMCGMNDVGGSMSAGTGVDKELSESKGGEEVLQSEEDGTGGQNSGAGDVENVSEVVEVSKGNGVQGGGERGGNGLGRDGRGADQSRVISADHESEVEECETAGPLEMERKCTEEVQMLTDATSASCSENSATETVTDVFPVSVMTDSKTMGSQSESCMDVEVSEQGQENSAVPDGATAGVTDAELADGQVDLVETTPAVIEEPEGCQKNLDVPCKGMSPVVHVEPMPCQENLAVPNMATTPLVVTESGEENSAVPYVVTAPNVAMEPEGGQENSGVPDNSKQDSLVSKMHSPDMTVKQQTTGNLALKGKDDEDTFEKEDVKQKMELLNEEVKTVKEKVEKGEIRKNVDMDCERNSDNVMVQEKSPIDRAYRDTLLASVLSVGVDEFRRLQREDQTLKQNFLKAQKGHTITVKDVRVFFQTFDNVLFCCLQRKDTCKFSLVVPKGMRLQVLDFYHCPSSSYGSTQNNSSHLSVKQTIQKIGENFYWPSLPHSVRAYCANCVQCRELVQEAVAEEDNKPKGISVIIKKSAGDSFCTEKDSVDNQKTCALSEVKINEEQGQCSSSTEVKADEKQCQNSTLQEVKVNDEQGHSSTLSEVKVDDNYGTSLTSSEMEVDDKQSESCATSEVVVDNEQGRTSPSSEAKIWDEQNQISGSSGVTADDEQAQPSTSNVIVNDEPSNEPSARMEALLSEVQEGDSEIKEQEKSESVRNDSEFAVEVGEDLQTDARNNAEENKSTDLDQEFLGSRGGEEVSQNMEDETEGQNPRASDGENVSEALEVSKARGVRGAGKRGGSGRGRGRRGAGQSQVPSGSCVSGVESSGDSETVEELMEEVQMLTNAIDTFFSDSTEIVTGASVGVKKGSKVMGSHPKFCKDMTVSECVHKTSSVPEEVKSPKFSTEPEHVQGNSFVSGETMSTLDDAEPVSSQENLAMPNNATSYLIGTEHGEENSAVPNVVTAPVVDIASESGQEASLVPDITTVPVVDMELMSTQGGNSKPCGETVLCSGEGKSALWDLPAGQNQAVLGTDDDETDQRNLVSCEQVVGPTCKMSGSGETEDSNAVSVTQGSAELSSPSLANEVCDSSSHVKTEPSAGDDCAENEPIVTSSEIVAGSKVKGGGSGRGRGKKGGRGRGRGRRGAAQSRASAASSEPVAEKCETPSLSETTGEHLEEEQMAVVVKGGSSGRTRSKRLTGKQSASSPL</sequence>
<feature type="compositionally biased region" description="Basic and acidic residues" evidence="2">
    <location>
        <begin position="709"/>
        <end position="729"/>
    </location>
</feature>
<dbReference type="PANTHER" id="PTHR15577:SF2">
    <property type="entry name" value="ZINC FINGER PROTEIN 318"/>
    <property type="match status" value="1"/>
</dbReference>
<feature type="region of interest" description="Disordered" evidence="2">
    <location>
        <begin position="1996"/>
        <end position="2210"/>
    </location>
</feature>
<feature type="region of interest" description="Disordered" evidence="2">
    <location>
        <begin position="1654"/>
        <end position="1675"/>
    </location>
</feature>
<evidence type="ECO:0000313" key="4">
    <source>
        <dbReference type="Proteomes" id="UP000694888"/>
    </source>
</evidence>
<keyword evidence="4" id="KW-1185">Reference proteome</keyword>
<evidence type="ECO:0000256" key="1">
    <source>
        <dbReference type="SAM" id="Coils"/>
    </source>
</evidence>
<feature type="compositionally biased region" description="Basic and acidic residues" evidence="2">
    <location>
        <begin position="422"/>
        <end position="442"/>
    </location>
</feature>
<feature type="region of interest" description="Disordered" evidence="2">
    <location>
        <begin position="587"/>
        <end position="752"/>
    </location>
</feature>
<feature type="compositionally biased region" description="Basic and acidic residues" evidence="2">
    <location>
        <begin position="1466"/>
        <end position="1482"/>
    </location>
</feature>
<evidence type="ECO:0000313" key="5">
    <source>
        <dbReference type="RefSeq" id="XP_005107281.1"/>
    </source>
</evidence>
<feature type="compositionally biased region" description="Basic and acidic residues" evidence="2">
    <location>
        <begin position="84"/>
        <end position="106"/>
    </location>
</feature>
<dbReference type="InterPro" id="IPR036236">
    <property type="entry name" value="Znf_C2H2_sf"/>
</dbReference>
<feature type="compositionally biased region" description="Gly residues" evidence="2">
    <location>
        <begin position="1452"/>
        <end position="1465"/>
    </location>
</feature>
<protein>
    <submittedName>
        <fullName evidence="5">Uncharacterized protein LOC101851604</fullName>
    </submittedName>
</protein>
<feature type="compositionally biased region" description="Basic and acidic residues" evidence="2">
    <location>
        <begin position="625"/>
        <end position="637"/>
    </location>
</feature>
<feature type="compositionally biased region" description="Polar residues" evidence="2">
    <location>
        <begin position="13"/>
        <end position="24"/>
    </location>
</feature>
<feature type="region of interest" description="Disordered" evidence="2">
    <location>
        <begin position="408"/>
        <end position="452"/>
    </location>
</feature>
<feature type="compositionally biased region" description="Low complexity" evidence="2">
    <location>
        <begin position="2189"/>
        <end position="2209"/>
    </location>
</feature>
<accession>A0ABM0K2K4</accession>
<feature type="compositionally biased region" description="Basic and acidic residues" evidence="2">
    <location>
        <begin position="1407"/>
        <end position="1418"/>
    </location>
</feature>
<dbReference type="SUPFAM" id="SSF57667">
    <property type="entry name" value="beta-beta-alpha zinc fingers"/>
    <property type="match status" value="1"/>
</dbReference>
<dbReference type="Gene3D" id="1.10.340.70">
    <property type="match status" value="2"/>
</dbReference>
<feature type="compositionally biased region" description="Polar residues" evidence="2">
    <location>
        <begin position="1272"/>
        <end position="1292"/>
    </location>
</feature>
<dbReference type="GeneID" id="101851604"/>
<feature type="compositionally biased region" description="Polar residues" evidence="2">
    <location>
        <begin position="299"/>
        <end position="308"/>
    </location>
</feature>
<name>A0ABM0K2K4_APLCA</name>
<dbReference type="PROSITE" id="PS00028">
    <property type="entry name" value="ZINC_FINGER_C2H2_1"/>
    <property type="match status" value="1"/>
</dbReference>
<feature type="compositionally biased region" description="Basic residues" evidence="2">
    <location>
        <begin position="1"/>
        <end position="12"/>
    </location>
</feature>
<feature type="compositionally biased region" description="Polar residues" evidence="2">
    <location>
        <begin position="2034"/>
        <end position="2044"/>
    </location>
</feature>
<dbReference type="Pfam" id="PF17921">
    <property type="entry name" value="Integrase_H2C2"/>
    <property type="match status" value="2"/>
</dbReference>
<feature type="region of interest" description="Disordered" evidence="2">
    <location>
        <begin position="1179"/>
        <end position="1490"/>
    </location>
</feature>
<organism evidence="4 5">
    <name type="scientific">Aplysia californica</name>
    <name type="common">California sea hare</name>
    <dbReference type="NCBI Taxonomy" id="6500"/>
    <lineage>
        <taxon>Eukaryota</taxon>
        <taxon>Metazoa</taxon>
        <taxon>Spiralia</taxon>
        <taxon>Lophotrochozoa</taxon>
        <taxon>Mollusca</taxon>
        <taxon>Gastropoda</taxon>
        <taxon>Heterobranchia</taxon>
        <taxon>Euthyneura</taxon>
        <taxon>Tectipleura</taxon>
        <taxon>Aplysiida</taxon>
        <taxon>Aplysioidea</taxon>
        <taxon>Aplysiidae</taxon>
        <taxon>Aplysia</taxon>
    </lineage>
</organism>
<dbReference type="InterPro" id="IPR041588">
    <property type="entry name" value="Integrase_H2C2"/>
</dbReference>
<dbReference type="InterPro" id="IPR055309">
    <property type="entry name" value="Znf318-like"/>
</dbReference>
<feature type="compositionally biased region" description="Polar residues" evidence="2">
    <location>
        <begin position="238"/>
        <end position="263"/>
    </location>
</feature>
<gene>
    <name evidence="5" type="primary">LOC101851604</name>
</gene>
<feature type="region of interest" description="Disordered" evidence="2">
    <location>
        <begin position="238"/>
        <end position="282"/>
    </location>
</feature>
<feature type="region of interest" description="Disordered" evidence="2">
    <location>
        <begin position="167"/>
        <end position="195"/>
    </location>
</feature>
<dbReference type="PANTHER" id="PTHR15577">
    <property type="entry name" value="ZINC FINGER CONTAINING PROTEIN"/>
    <property type="match status" value="1"/>
</dbReference>
<feature type="compositionally biased region" description="Basic and acidic residues" evidence="2">
    <location>
        <begin position="2084"/>
        <end position="2099"/>
    </location>
</feature>
<dbReference type="RefSeq" id="XP_005107281.1">
    <property type="nucleotide sequence ID" value="XM_005107224.3"/>
</dbReference>
<feature type="domain" description="C2H2-type" evidence="3">
    <location>
        <begin position="874"/>
        <end position="896"/>
    </location>
</feature>
<feature type="compositionally biased region" description="Basic and acidic residues" evidence="2">
    <location>
        <begin position="1360"/>
        <end position="1378"/>
    </location>
</feature>
<dbReference type="SMART" id="SM00451">
    <property type="entry name" value="ZnF_U1"/>
    <property type="match status" value="2"/>
</dbReference>
<feature type="compositionally biased region" description="Low complexity" evidence="2">
    <location>
        <begin position="650"/>
        <end position="660"/>
    </location>
</feature>
<dbReference type="InterPro" id="IPR013087">
    <property type="entry name" value="Znf_C2H2_type"/>
</dbReference>
<proteinExistence type="predicted"/>
<feature type="compositionally biased region" description="Polar residues" evidence="2">
    <location>
        <begin position="1660"/>
        <end position="1674"/>
    </location>
</feature>
<keyword evidence="1" id="KW-0175">Coiled coil</keyword>
<feature type="compositionally biased region" description="Basic and acidic residues" evidence="2">
    <location>
        <begin position="117"/>
        <end position="133"/>
    </location>
</feature>
<feature type="region of interest" description="Disordered" evidence="2">
    <location>
        <begin position="299"/>
        <end position="337"/>
    </location>
</feature>
<feature type="compositionally biased region" description="Basic and acidic residues" evidence="2">
    <location>
        <begin position="2115"/>
        <end position="2124"/>
    </location>
</feature>